<name>A0ABV2FQD0_9HYPH</name>
<evidence type="ECO:0000256" key="1">
    <source>
        <dbReference type="SAM" id="MobiDB-lite"/>
    </source>
</evidence>
<dbReference type="InterPro" id="IPR025048">
    <property type="entry name" value="DUF3987"/>
</dbReference>
<dbReference type="Proteomes" id="UP001549112">
    <property type="component" value="Unassembled WGS sequence"/>
</dbReference>
<evidence type="ECO:0008006" key="4">
    <source>
        <dbReference type="Google" id="ProtNLM"/>
    </source>
</evidence>
<organism evidence="2 3">
    <name type="scientific">Bartonella japonica</name>
    <dbReference type="NCBI Taxonomy" id="357761"/>
    <lineage>
        <taxon>Bacteria</taxon>
        <taxon>Pseudomonadati</taxon>
        <taxon>Pseudomonadota</taxon>
        <taxon>Alphaproteobacteria</taxon>
        <taxon>Hyphomicrobiales</taxon>
        <taxon>Bartonellaceae</taxon>
        <taxon>Bartonella</taxon>
    </lineage>
</organism>
<comment type="caution">
    <text evidence="2">The sequence shown here is derived from an EMBL/GenBank/DDBJ whole genome shotgun (WGS) entry which is preliminary data.</text>
</comment>
<reference evidence="2 3" key="1">
    <citation type="submission" date="2024-06" db="EMBL/GenBank/DDBJ databases">
        <title>Genomic Encyclopedia of Type Strains, Phase IV (KMG-IV): sequencing the most valuable type-strain genomes for metagenomic binning, comparative biology and taxonomic classification.</title>
        <authorList>
            <person name="Goeker M."/>
        </authorList>
    </citation>
    <scope>NUCLEOTIDE SEQUENCE [LARGE SCALE GENOMIC DNA]</scope>
    <source>
        <strain evidence="2 3">DSM 23650</strain>
    </source>
</reference>
<proteinExistence type="predicted"/>
<accession>A0ABV2FQD0</accession>
<dbReference type="Pfam" id="PF13148">
    <property type="entry name" value="DUF3987"/>
    <property type="match status" value="1"/>
</dbReference>
<feature type="region of interest" description="Disordered" evidence="1">
    <location>
        <begin position="1"/>
        <end position="22"/>
    </location>
</feature>
<sequence length="148" mass="16429">MRENKNNIVDTDNQNTLVNDNDNGSLNENACLEAIPYEQALQQNGWGELKPIEYTLLPVEPFDLIQVPYVLSRYIYDVADRQQSPIDFVAISALCGLAALIGNGVRIAPKQHDDWKIVPNLWGALIGQSSTFKTPAMKAALTPILAYK</sequence>
<keyword evidence="3" id="KW-1185">Reference proteome</keyword>
<evidence type="ECO:0000313" key="3">
    <source>
        <dbReference type="Proteomes" id="UP001549112"/>
    </source>
</evidence>
<gene>
    <name evidence="2" type="ORF">ABID39_001475</name>
</gene>
<protein>
    <recommendedName>
        <fullName evidence="4">DUF3987 domain-containing protein</fullName>
    </recommendedName>
</protein>
<dbReference type="EMBL" id="JBEPLT010000021">
    <property type="protein sequence ID" value="MET3560764.1"/>
    <property type="molecule type" value="Genomic_DNA"/>
</dbReference>
<evidence type="ECO:0000313" key="2">
    <source>
        <dbReference type="EMBL" id="MET3560764.1"/>
    </source>
</evidence>